<keyword evidence="2" id="KW-0040">ANK repeat</keyword>
<name>C5FXW0_ARTOC</name>
<evidence type="ECO:0000313" key="5">
    <source>
        <dbReference type="Proteomes" id="UP000002035"/>
    </source>
</evidence>
<organism evidence="4 5">
    <name type="scientific">Arthroderma otae (strain ATCC MYA-4605 / CBS 113480)</name>
    <name type="common">Microsporum canis</name>
    <dbReference type="NCBI Taxonomy" id="554155"/>
    <lineage>
        <taxon>Eukaryota</taxon>
        <taxon>Fungi</taxon>
        <taxon>Dikarya</taxon>
        <taxon>Ascomycota</taxon>
        <taxon>Pezizomycotina</taxon>
        <taxon>Eurotiomycetes</taxon>
        <taxon>Eurotiomycetidae</taxon>
        <taxon>Onygenales</taxon>
        <taxon>Arthrodermataceae</taxon>
        <taxon>Microsporum</taxon>
    </lineage>
</organism>
<keyword evidence="5" id="KW-1185">Reference proteome</keyword>
<feature type="repeat" description="ANK" evidence="2">
    <location>
        <begin position="889"/>
        <end position="921"/>
    </location>
</feature>
<dbReference type="STRING" id="554155.C5FXW0"/>
<dbReference type="eggNOG" id="KOG0504">
    <property type="taxonomic scope" value="Eukaryota"/>
</dbReference>
<dbReference type="AlphaFoldDB" id="C5FXW0"/>
<dbReference type="HOGENOM" id="CLU_000288_34_1_1"/>
<evidence type="ECO:0000256" key="2">
    <source>
        <dbReference type="PROSITE-ProRule" id="PRU00023"/>
    </source>
</evidence>
<gene>
    <name evidence="4" type="ORF">MCYG_07177</name>
</gene>
<evidence type="ECO:0000313" key="4">
    <source>
        <dbReference type="EMBL" id="EEQ34358.1"/>
    </source>
</evidence>
<protein>
    <submittedName>
        <fullName evidence="4">Ankyrin repeat protein</fullName>
    </submittedName>
</protein>
<dbReference type="GeneID" id="9225387"/>
<feature type="repeat" description="ANK" evidence="2">
    <location>
        <begin position="1048"/>
        <end position="1072"/>
    </location>
</feature>
<reference evidence="5" key="1">
    <citation type="journal article" date="2012" name="MBio">
        <title>Comparative genome analysis of Trichophyton rubrum and related dermatophytes reveals candidate genes involved in infection.</title>
        <authorList>
            <person name="Martinez D.A."/>
            <person name="Oliver B.G."/>
            <person name="Graeser Y."/>
            <person name="Goldberg J.M."/>
            <person name="Li W."/>
            <person name="Martinez-Rossi N.M."/>
            <person name="Monod M."/>
            <person name="Shelest E."/>
            <person name="Barton R.C."/>
            <person name="Birch E."/>
            <person name="Brakhage A.A."/>
            <person name="Chen Z."/>
            <person name="Gurr S.J."/>
            <person name="Heiman D."/>
            <person name="Heitman J."/>
            <person name="Kosti I."/>
            <person name="Rossi A."/>
            <person name="Saif S."/>
            <person name="Samalova M."/>
            <person name="Saunders C.W."/>
            <person name="Shea T."/>
            <person name="Summerbell R.C."/>
            <person name="Xu J."/>
            <person name="Young S."/>
            <person name="Zeng Q."/>
            <person name="Birren B.W."/>
            <person name="Cuomo C.A."/>
            <person name="White T.C."/>
        </authorList>
    </citation>
    <scope>NUCLEOTIDE SEQUENCE [LARGE SCALE GENOMIC DNA]</scope>
    <source>
        <strain evidence="5">ATCC MYA-4605 / CBS 113480</strain>
    </source>
</reference>
<dbReference type="PANTHER" id="PTHR10039">
    <property type="entry name" value="AMELOGENIN"/>
    <property type="match status" value="1"/>
</dbReference>
<dbReference type="Proteomes" id="UP000002035">
    <property type="component" value="Unassembled WGS sequence"/>
</dbReference>
<sequence length="1143" mass="128116">MDIKDPETASLGRLTAGVGRRWHLLAVGSAAGRLKVDISSLSLTLLVVLHRAANDIDASVLDVRNATKAIFFLGTPHRGSNLASWGETMRNIVAISGFDTNSKNIRALRFGSVELEYAQDDFMQLWQQEKFIVRTFQEGLAFGGFNGVAGKVVAVVLDISSSLGDRREHAEHINANHREMCRYTGRDDPRYQQVGGELRRITKKLRFDLQKSQDNAIEAQAVISEDEDKLSSEELGMKSMVVFDRYLHLLIPHQNVYAPYASQKLICGSITLAKICKPLMKSTLLRVKGKLGNGKSTSIKVAVSKLWNEKSSSSGIKLAFFFNNNGNALEKSQLGLFRSFLFQLFQQSKRAFQRFMPIFRRKVNFFDRRWTWSEEELKKFFLSVMTELSLSSAFIFIDALHECEEARDVITFFESLRISALENKIPVKLCYSSRHYPPIKVGDYVELRIDAHNNDDIENYIEKKLEPLFKRRHIDKLRSYIVEKAKGVFLWVVLVVGQIIKANDNGASLGKMQEIVEAVPDKLESLYREALKSANTKCPSETLLILQWMLSATRPITLLELRYALAFQTGEYKSQAEAEDSLSFIQSDQQMDLLHRAHTGGLMETKTQILVSTEYARQIFNTDKQTTIHFVYDSVKGFLLKHGGLQLFDSSPTDKLLHQGNERLAEACINYLDTTELRHAAESHAEPDVLGLTKSVELFQRLCRLHPFLLYSLNSVFEHIKAAESLHDDENAPPSYLYHRMEEIFFIWRYFSDLESKCRFHEVHGTMTTLAHLAAEHGLIYWIRCYLSSGGDVDLEGGRFGALLPAAAGMGHEEVVSLLLDHGADVHHSTGRLGSALSAATSEGHVAIAKTLIQRGSDVNYICGEHGLSSALVHVLLDAGADIHMQEGKFGTVLQAAAYRGDEEIVRILLARGEDANIEFGKYGTALGAAAFQGHDQVVQLLLEHGVDPATEAGNYGNSIWAAAYNEQGHVLRQILRHQWPSWQKDEVESKAQDILNEATRTVAFHKAVEDGEIDVVKEWIEDGIDPNTRGGKHSSARHIAVDMSDAEGRTPLWLASSDGHLEIAKMLLSTGRVDIRRKTITGRNLLWFAASEGRMDMVCLMREAGADPFEADNNGISPIMAAEEEGRLDVVLFLQKDMEKTL</sequence>
<evidence type="ECO:0000259" key="3">
    <source>
        <dbReference type="Pfam" id="PF24883"/>
    </source>
</evidence>
<feature type="repeat" description="ANK" evidence="2">
    <location>
        <begin position="922"/>
        <end position="954"/>
    </location>
</feature>
<dbReference type="OrthoDB" id="4172297at2759"/>
<dbReference type="SUPFAM" id="SSF48403">
    <property type="entry name" value="Ankyrin repeat"/>
    <property type="match status" value="1"/>
</dbReference>
<dbReference type="EMBL" id="DS995707">
    <property type="protein sequence ID" value="EEQ34358.1"/>
    <property type="molecule type" value="Genomic_DNA"/>
</dbReference>
<dbReference type="InterPro" id="IPR002110">
    <property type="entry name" value="Ankyrin_rpt"/>
</dbReference>
<dbReference type="PANTHER" id="PTHR10039:SF5">
    <property type="entry name" value="NACHT DOMAIN-CONTAINING PROTEIN"/>
    <property type="match status" value="1"/>
</dbReference>
<dbReference type="VEuPathDB" id="FungiDB:MCYG_07177"/>
<dbReference type="Pfam" id="PF24883">
    <property type="entry name" value="NPHP3_N"/>
    <property type="match status" value="1"/>
</dbReference>
<dbReference type="RefSeq" id="XP_002843394.1">
    <property type="nucleotide sequence ID" value="XM_002843348.1"/>
</dbReference>
<evidence type="ECO:0000256" key="1">
    <source>
        <dbReference type="ARBA" id="ARBA00022737"/>
    </source>
</evidence>
<dbReference type="InterPro" id="IPR056884">
    <property type="entry name" value="NPHP3-like_N"/>
</dbReference>
<dbReference type="Gene3D" id="1.25.40.20">
    <property type="entry name" value="Ankyrin repeat-containing domain"/>
    <property type="match status" value="3"/>
</dbReference>
<proteinExistence type="predicted"/>
<keyword evidence="1" id="KW-0677">Repeat</keyword>
<dbReference type="InterPro" id="IPR027417">
    <property type="entry name" value="P-loop_NTPase"/>
</dbReference>
<dbReference type="Pfam" id="PF12796">
    <property type="entry name" value="Ank_2"/>
    <property type="match status" value="3"/>
</dbReference>
<feature type="domain" description="Nephrocystin 3-like N-terminal" evidence="3">
    <location>
        <begin position="281"/>
        <end position="434"/>
    </location>
</feature>
<dbReference type="PROSITE" id="PS50088">
    <property type="entry name" value="ANK_REPEAT"/>
    <property type="match status" value="3"/>
</dbReference>
<dbReference type="SMART" id="SM00248">
    <property type="entry name" value="ANK"/>
    <property type="match status" value="9"/>
</dbReference>
<dbReference type="PROSITE" id="PS50297">
    <property type="entry name" value="ANK_REP_REGION"/>
    <property type="match status" value="2"/>
</dbReference>
<dbReference type="SUPFAM" id="SSF52540">
    <property type="entry name" value="P-loop containing nucleoside triphosphate hydrolases"/>
    <property type="match status" value="1"/>
</dbReference>
<accession>C5FXW0</accession>
<dbReference type="InterPro" id="IPR036770">
    <property type="entry name" value="Ankyrin_rpt-contain_sf"/>
</dbReference>